<proteinExistence type="predicted"/>
<evidence type="ECO:0000313" key="2">
    <source>
        <dbReference type="EMBL" id="KAL0953772.1"/>
    </source>
</evidence>
<organism evidence="2 3">
    <name type="scientific">Hohenbuehelia grisea</name>
    <dbReference type="NCBI Taxonomy" id="104357"/>
    <lineage>
        <taxon>Eukaryota</taxon>
        <taxon>Fungi</taxon>
        <taxon>Dikarya</taxon>
        <taxon>Basidiomycota</taxon>
        <taxon>Agaricomycotina</taxon>
        <taxon>Agaricomycetes</taxon>
        <taxon>Agaricomycetidae</taxon>
        <taxon>Agaricales</taxon>
        <taxon>Pleurotineae</taxon>
        <taxon>Pleurotaceae</taxon>
        <taxon>Hohenbuehelia</taxon>
    </lineage>
</organism>
<evidence type="ECO:0000313" key="3">
    <source>
        <dbReference type="Proteomes" id="UP001556367"/>
    </source>
</evidence>
<comment type="caution">
    <text evidence="2">The sequence shown here is derived from an EMBL/GenBank/DDBJ whole genome shotgun (WGS) entry which is preliminary data.</text>
</comment>
<evidence type="ECO:0000259" key="1">
    <source>
        <dbReference type="PROSITE" id="PS50011"/>
    </source>
</evidence>
<reference evidence="3" key="1">
    <citation type="submission" date="2024-06" db="EMBL/GenBank/DDBJ databases">
        <title>Multi-omics analyses provide insights into the biosynthesis of the anticancer antibiotic pleurotin in Hohenbuehelia grisea.</title>
        <authorList>
            <person name="Weaver J.A."/>
            <person name="Alberti F."/>
        </authorList>
    </citation>
    <scope>NUCLEOTIDE SEQUENCE [LARGE SCALE GENOMIC DNA]</scope>
    <source>
        <strain evidence="3">T-177</strain>
    </source>
</reference>
<dbReference type="InterPro" id="IPR051681">
    <property type="entry name" value="Ser/Thr_Kinases-Pseudokinases"/>
</dbReference>
<accession>A0ABR3JDR3</accession>
<dbReference type="InterPro" id="IPR011009">
    <property type="entry name" value="Kinase-like_dom_sf"/>
</dbReference>
<gene>
    <name evidence="2" type="ORF">HGRIS_004956</name>
</gene>
<dbReference type="EMBL" id="JASNQZ010000008">
    <property type="protein sequence ID" value="KAL0953772.1"/>
    <property type="molecule type" value="Genomic_DNA"/>
</dbReference>
<protein>
    <recommendedName>
        <fullName evidence="1">Protein kinase domain-containing protein</fullName>
    </recommendedName>
</protein>
<dbReference type="PANTHER" id="PTHR44329">
    <property type="entry name" value="SERINE/THREONINE-PROTEIN KINASE TNNI3K-RELATED"/>
    <property type="match status" value="1"/>
</dbReference>
<name>A0ABR3JDR3_9AGAR</name>
<dbReference type="Gene3D" id="1.10.510.10">
    <property type="entry name" value="Transferase(Phosphotransferase) domain 1"/>
    <property type="match status" value="1"/>
</dbReference>
<dbReference type="Proteomes" id="UP001556367">
    <property type="component" value="Unassembled WGS sequence"/>
</dbReference>
<dbReference type="InterPro" id="IPR000719">
    <property type="entry name" value="Prot_kinase_dom"/>
</dbReference>
<sequence length="176" mass="19703">MFNLAARSNDLTEHVTFSSITSHASGAQAGLRLGLLKPDHDEGSEQEVGVKVLGGRDKTYNSVVRERLTKAFERWTHLDHPNLTPFLGAVTSLKPIPGIVTPYYDKGALWDYVTFYQPNGALTDEEISRSLRWALELSRAVEYLHTRNPPSVCSDRLKMPTDKTRQHCKHATKSGI</sequence>
<keyword evidence="3" id="KW-1185">Reference proteome</keyword>
<dbReference type="InterPro" id="IPR001245">
    <property type="entry name" value="Ser-Thr/Tyr_kinase_cat_dom"/>
</dbReference>
<feature type="domain" description="Protein kinase" evidence="1">
    <location>
        <begin position="17"/>
        <end position="176"/>
    </location>
</feature>
<dbReference type="SUPFAM" id="SSF56112">
    <property type="entry name" value="Protein kinase-like (PK-like)"/>
    <property type="match status" value="1"/>
</dbReference>
<dbReference type="PROSITE" id="PS50011">
    <property type="entry name" value="PROTEIN_KINASE_DOM"/>
    <property type="match status" value="1"/>
</dbReference>
<dbReference type="Pfam" id="PF07714">
    <property type="entry name" value="PK_Tyr_Ser-Thr"/>
    <property type="match status" value="1"/>
</dbReference>